<evidence type="ECO:0000313" key="1">
    <source>
        <dbReference type="EMBL" id="ORB00272.1"/>
    </source>
</evidence>
<accession>A0A1E3SEU3</accession>
<proteinExistence type="predicted"/>
<organism evidence="1 2">
    <name type="scientific">Mycobacterium intermedium</name>
    <dbReference type="NCBI Taxonomy" id="28445"/>
    <lineage>
        <taxon>Bacteria</taxon>
        <taxon>Bacillati</taxon>
        <taxon>Actinomycetota</taxon>
        <taxon>Actinomycetes</taxon>
        <taxon>Mycobacteriales</taxon>
        <taxon>Mycobacteriaceae</taxon>
        <taxon>Mycobacterium</taxon>
        <taxon>Mycobacterium simiae complex</taxon>
    </lineage>
</organism>
<name>A0A1E3SEU3_MYCIE</name>
<sequence length="66" mass="7275">MSAASEHSLDGLRNQLLSRVEAHPVRTWSPNLLAAMIALFDAAYEQRQGPEPRPGFRPYVVGKGTI</sequence>
<dbReference type="EMBL" id="MVHT01000054">
    <property type="protein sequence ID" value="ORB00272.1"/>
    <property type="molecule type" value="Genomic_DNA"/>
</dbReference>
<dbReference type="STRING" id="28445.BHQ20_11800"/>
<keyword evidence="2" id="KW-1185">Reference proteome</keyword>
<gene>
    <name evidence="1" type="ORF">BST27_18600</name>
</gene>
<comment type="caution">
    <text evidence="1">The sequence shown here is derived from an EMBL/GenBank/DDBJ whole genome shotgun (WGS) entry which is preliminary data.</text>
</comment>
<evidence type="ECO:0000313" key="2">
    <source>
        <dbReference type="Proteomes" id="UP000192739"/>
    </source>
</evidence>
<protein>
    <submittedName>
        <fullName evidence="1">Uncharacterized protein</fullName>
    </submittedName>
</protein>
<dbReference type="OrthoDB" id="4735659at2"/>
<dbReference type="AlphaFoldDB" id="A0A1E3SEU3"/>
<reference evidence="1 2" key="1">
    <citation type="submission" date="2017-02" db="EMBL/GenBank/DDBJ databases">
        <title>The new phylogeny of genus Mycobacterium.</title>
        <authorList>
            <person name="Tortoli E."/>
            <person name="Trovato A."/>
            <person name="Cirillo D.M."/>
        </authorList>
    </citation>
    <scope>NUCLEOTIDE SEQUENCE [LARGE SCALE GENOMIC DNA]</scope>
    <source>
        <strain evidence="1 2">DSM 44049</strain>
    </source>
</reference>
<dbReference type="RefSeq" id="WP_069419321.1">
    <property type="nucleotide sequence ID" value="NZ_CBCRZH010000050.1"/>
</dbReference>
<dbReference type="Proteomes" id="UP000192739">
    <property type="component" value="Unassembled WGS sequence"/>
</dbReference>